<name>A0A1L4BPS6_9GAMM</name>
<evidence type="ECO:0008006" key="5">
    <source>
        <dbReference type="Google" id="ProtNLM"/>
    </source>
</evidence>
<accession>A0A1L4BPS6</accession>
<dbReference type="STRING" id="573570.F7310_00085"/>
<dbReference type="PANTHER" id="PTHR36180">
    <property type="entry name" value="DNA-BINDING PROTEIN-RELATED-RELATED"/>
    <property type="match status" value="1"/>
</dbReference>
<feature type="domain" description="AntA/AntB antirepressor" evidence="2">
    <location>
        <begin position="18"/>
        <end position="86"/>
    </location>
</feature>
<dbReference type="Pfam" id="PF03374">
    <property type="entry name" value="ANT"/>
    <property type="match status" value="1"/>
</dbReference>
<proteinExistence type="predicted"/>
<sequence length="233" mass="27185">MNITISKHLIGNESINSIDARKLHQELEIKKDYSNWIKDQIKRARLVKDRDYLVYAQKGENLKGGRPTNEYILTLDSAKHICMISSTDKGFEIRDYFIECEKKLAHQNKSISKIQALQMALDAEIKLEEANNLIELQNHKVEYFDALVDKNLLTNFRDTAKELHLGQKYLINSLMDKGYIYRDKNNDLKPYIQYVPKLFEIKEWSNSKKAGTQTMVTPKGRETFRLLLNSEVV</sequence>
<evidence type="ECO:0000313" key="4">
    <source>
        <dbReference type="Proteomes" id="UP000184222"/>
    </source>
</evidence>
<evidence type="ECO:0000313" key="3">
    <source>
        <dbReference type="EMBL" id="API85848.1"/>
    </source>
</evidence>
<keyword evidence="4" id="KW-1185">Reference proteome</keyword>
<gene>
    <name evidence="3" type="ORF">F7310_00085</name>
</gene>
<dbReference type="AlphaFoldDB" id="A0A1L4BPS6"/>
<dbReference type="Pfam" id="PF08346">
    <property type="entry name" value="AntA"/>
    <property type="match status" value="1"/>
</dbReference>
<dbReference type="PANTHER" id="PTHR36180:SF1">
    <property type="entry name" value="ANTA_ANTB ANTIREPRESSOR DOMAIN-CONTAINING PROTEIN"/>
    <property type="match status" value="1"/>
</dbReference>
<evidence type="ECO:0000259" key="1">
    <source>
        <dbReference type="Pfam" id="PF03374"/>
    </source>
</evidence>
<organism evidence="3 4">
    <name type="scientific">Francisella uliginis</name>
    <dbReference type="NCBI Taxonomy" id="573570"/>
    <lineage>
        <taxon>Bacteria</taxon>
        <taxon>Pseudomonadati</taxon>
        <taxon>Pseudomonadota</taxon>
        <taxon>Gammaproteobacteria</taxon>
        <taxon>Thiotrichales</taxon>
        <taxon>Francisellaceae</taxon>
        <taxon>Francisella</taxon>
    </lineage>
</organism>
<dbReference type="OrthoDB" id="79831at2"/>
<dbReference type="RefSeq" id="WP_072711049.1">
    <property type="nucleotide sequence ID" value="NZ_CP016796.1"/>
</dbReference>
<evidence type="ECO:0000259" key="2">
    <source>
        <dbReference type="Pfam" id="PF08346"/>
    </source>
</evidence>
<dbReference type="KEGG" id="frx:F7310_00085"/>
<protein>
    <recommendedName>
        <fullName evidence="5">Antirepressor</fullName>
    </recommendedName>
</protein>
<dbReference type="Proteomes" id="UP000184222">
    <property type="component" value="Chromosome"/>
</dbReference>
<dbReference type="InterPro" id="IPR013557">
    <property type="entry name" value="AntA/B_antirep"/>
</dbReference>
<feature type="domain" description="Antirepressor protein C-terminal" evidence="1">
    <location>
        <begin position="134"/>
        <end position="229"/>
    </location>
</feature>
<dbReference type="InterPro" id="IPR005039">
    <property type="entry name" value="Ant_C"/>
</dbReference>
<reference evidence="3 4" key="1">
    <citation type="journal article" date="2016" name="Appl. Environ. Microbiol.">
        <title>Whole genome relationships among Francisella bacteria of diverse origin define new species and provide specific regions for detection.</title>
        <authorList>
            <person name="Challacombe J.F."/>
            <person name="Petersen J.M."/>
            <person name="Gallegos-Graves V."/>
            <person name="Hodge D."/>
            <person name="Pillai S."/>
            <person name="Kuske C.R."/>
        </authorList>
    </citation>
    <scope>NUCLEOTIDE SEQUENCE [LARGE SCALE GENOMIC DNA]</scope>
    <source>
        <strain evidence="4">TX07-7310</strain>
    </source>
</reference>
<dbReference type="EMBL" id="CP016796">
    <property type="protein sequence ID" value="API85848.1"/>
    <property type="molecule type" value="Genomic_DNA"/>
</dbReference>
<dbReference type="GO" id="GO:0003677">
    <property type="term" value="F:DNA binding"/>
    <property type="evidence" value="ECO:0007669"/>
    <property type="project" value="InterPro"/>
</dbReference>